<gene>
    <name evidence="2" type="ORF">EGYM00392_LOCUS47987</name>
</gene>
<feature type="compositionally biased region" description="Polar residues" evidence="1">
    <location>
        <begin position="87"/>
        <end position="105"/>
    </location>
</feature>
<organism evidence="2">
    <name type="scientific">Eutreptiella gymnastica</name>
    <dbReference type="NCBI Taxonomy" id="73025"/>
    <lineage>
        <taxon>Eukaryota</taxon>
        <taxon>Discoba</taxon>
        <taxon>Euglenozoa</taxon>
        <taxon>Euglenida</taxon>
        <taxon>Spirocuta</taxon>
        <taxon>Euglenophyceae</taxon>
        <taxon>Eutreptiales</taxon>
        <taxon>Eutreptiaceae</taxon>
        <taxon>Eutreptiella</taxon>
    </lineage>
</organism>
<feature type="region of interest" description="Disordered" evidence="1">
    <location>
        <begin position="85"/>
        <end position="105"/>
    </location>
</feature>
<dbReference type="EMBL" id="HBGA01129703">
    <property type="protein sequence ID" value="CAD9036830.1"/>
    <property type="molecule type" value="Transcribed_RNA"/>
</dbReference>
<dbReference type="AlphaFoldDB" id="A0A7S1JAA2"/>
<accession>A0A7S1JAA2</accession>
<feature type="region of interest" description="Disordered" evidence="1">
    <location>
        <begin position="1"/>
        <end position="39"/>
    </location>
</feature>
<proteinExistence type="predicted"/>
<reference evidence="2" key="1">
    <citation type="submission" date="2021-01" db="EMBL/GenBank/DDBJ databases">
        <authorList>
            <person name="Corre E."/>
            <person name="Pelletier E."/>
            <person name="Niang G."/>
            <person name="Scheremetjew M."/>
            <person name="Finn R."/>
            <person name="Kale V."/>
            <person name="Holt S."/>
            <person name="Cochrane G."/>
            <person name="Meng A."/>
            <person name="Brown T."/>
            <person name="Cohen L."/>
        </authorList>
    </citation>
    <scope>NUCLEOTIDE SEQUENCE</scope>
    <source>
        <strain evidence="2">NIES-381</strain>
    </source>
</reference>
<sequence length="105" mass="11217">MASNRLIPSGRRASRPGGLGKLAPNQRKPTPISPTDNQLTSLSNQVLRFGPLCMWNRMPWNTPHVAVAPVAGENPQNSLKLAKTLKATHSSDSLKGSQAATNPLP</sequence>
<evidence type="ECO:0000256" key="1">
    <source>
        <dbReference type="SAM" id="MobiDB-lite"/>
    </source>
</evidence>
<evidence type="ECO:0000313" key="2">
    <source>
        <dbReference type="EMBL" id="CAD9036830.1"/>
    </source>
</evidence>
<name>A0A7S1JAA2_9EUGL</name>
<protein>
    <submittedName>
        <fullName evidence="2">Uncharacterized protein</fullName>
    </submittedName>
</protein>